<feature type="region of interest" description="Disordered" evidence="1">
    <location>
        <begin position="423"/>
        <end position="704"/>
    </location>
</feature>
<feature type="region of interest" description="Disordered" evidence="1">
    <location>
        <begin position="1"/>
        <end position="36"/>
    </location>
</feature>
<feature type="compositionally biased region" description="Basic and acidic residues" evidence="1">
    <location>
        <begin position="619"/>
        <end position="636"/>
    </location>
</feature>
<feature type="compositionally biased region" description="Pro residues" evidence="1">
    <location>
        <begin position="72"/>
        <end position="81"/>
    </location>
</feature>
<protein>
    <submittedName>
        <fullName evidence="2">Uncharacterized protein</fullName>
    </submittedName>
</protein>
<feature type="compositionally biased region" description="Basic and acidic residues" evidence="1">
    <location>
        <begin position="423"/>
        <end position="432"/>
    </location>
</feature>
<evidence type="ECO:0000313" key="2">
    <source>
        <dbReference type="EMBL" id="CAJ0587103.1"/>
    </source>
</evidence>
<feature type="region of interest" description="Disordered" evidence="1">
    <location>
        <begin position="740"/>
        <end position="950"/>
    </location>
</feature>
<feature type="compositionally biased region" description="Polar residues" evidence="1">
    <location>
        <begin position="501"/>
        <end position="511"/>
    </location>
</feature>
<organism evidence="2 3">
    <name type="scientific">Mesorhabditis spiculigera</name>
    <dbReference type="NCBI Taxonomy" id="96644"/>
    <lineage>
        <taxon>Eukaryota</taxon>
        <taxon>Metazoa</taxon>
        <taxon>Ecdysozoa</taxon>
        <taxon>Nematoda</taxon>
        <taxon>Chromadorea</taxon>
        <taxon>Rhabditida</taxon>
        <taxon>Rhabditina</taxon>
        <taxon>Rhabditomorpha</taxon>
        <taxon>Rhabditoidea</taxon>
        <taxon>Rhabditidae</taxon>
        <taxon>Mesorhabditinae</taxon>
        <taxon>Mesorhabditis</taxon>
    </lineage>
</organism>
<dbReference type="AlphaFoldDB" id="A0AA36GG94"/>
<keyword evidence="3" id="KW-1185">Reference proteome</keyword>
<feature type="compositionally biased region" description="Low complexity" evidence="1">
    <location>
        <begin position="740"/>
        <end position="762"/>
    </location>
</feature>
<feature type="compositionally biased region" description="Basic residues" evidence="1">
    <location>
        <begin position="519"/>
        <end position="539"/>
    </location>
</feature>
<feature type="non-terminal residue" evidence="2">
    <location>
        <position position="950"/>
    </location>
</feature>
<proteinExistence type="predicted"/>
<gene>
    <name evidence="2" type="ORF">MSPICULIGERA_LOCUS25081</name>
</gene>
<dbReference type="Proteomes" id="UP001177023">
    <property type="component" value="Unassembled WGS sequence"/>
</dbReference>
<comment type="caution">
    <text evidence="2">The sequence shown here is derived from an EMBL/GenBank/DDBJ whole genome shotgun (WGS) entry which is preliminary data.</text>
</comment>
<feature type="compositionally biased region" description="Basic and acidic residues" evidence="1">
    <location>
        <begin position="540"/>
        <end position="565"/>
    </location>
</feature>
<feature type="compositionally biased region" description="Low complexity" evidence="1">
    <location>
        <begin position="847"/>
        <end position="870"/>
    </location>
</feature>
<name>A0AA36GG94_9BILA</name>
<evidence type="ECO:0000256" key="1">
    <source>
        <dbReference type="SAM" id="MobiDB-lite"/>
    </source>
</evidence>
<dbReference type="EMBL" id="CATQJA010002709">
    <property type="protein sequence ID" value="CAJ0587103.1"/>
    <property type="molecule type" value="Genomic_DNA"/>
</dbReference>
<reference evidence="2" key="1">
    <citation type="submission" date="2023-06" db="EMBL/GenBank/DDBJ databases">
        <authorList>
            <person name="Delattre M."/>
        </authorList>
    </citation>
    <scope>NUCLEOTIDE SEQUENCE</scope>
    <source>
        <strain evidence="2">AF72</strain>
    </source>
</reference>
<sequence length="950" mass="106374">MVRRREKQWAESSDDPSSEIEYPRGNGRVWDPSDGENTEICVRLQGNGGRRTECNGPEMVAQIYQGPKPRPRQQPPPPPPRDLQRRPVLPPTHPVLASRTPSHMGITGLHITPPVHRKFRLDGTPLHADKVTLRDPKKEQHPHFVRAMPCLSAKMSKLERPKDIIKGPVIVLRSAKREWASLRVVPSLVQTAQITRFVPSSALYYPRLSLILNKPVQEIHRFTAPPLQQLVHSVDDPTSRGFEQYTATLMTAPPPKCEAEIYKPPWLTIHYTLALGKHVAVEHKIRQPRIFRVKHLRARRLQCVRVDRGRFRRTEPVERVELLVAAHCHHIRLTTVEDVSTQQTIMLLKMDGSAGPIPPGINCAEAPECELEVPEEPPQIEGAPTIHRVEEHHHHHYGLLYRGKMVLEPEDRVPTDEYPEYWHERIPREHDGLQQQRRTGDGRYPSRKPAYSPAYRRRNRLVEPGCSPILVRSPTSQDEVTGQPCTPPPEPPLPPRRQPMVTYSTPASSFNDPPEQHYPQKHGKKKKSKKGKHHHRRSKDPRSQRKYTIDVEIDYKGEDDGKDPVQVRAIPGKTVGFEADCAMDPEAAQPRQEVQTAEEVPVELDHQRPAGSGRYPKPGAKERRVQSQPSKPKEAQEGGGVRWAGQIAPTESDTKAMIEGPGSAPNDGDSPPPKASKSRYGQLDGIPPKPPPTRATGPAEPTYNMQTARLPYFARVERSPPPRVTKSGYHLLYGVTDGSADAAAAEAAKAKQQPQPTAQPDPGVNMETARLPYFARAAFSPPPKPTKSGMHLVYGVQGANGAPIQPAADNRRPGQARPPIGSPTGHPTPSGLHQLYGVVEGDAYKKQQPQQQRQQQRQQQQQQQQSRSSSVPRPNNVMRRQLPISPGSRDKRKPKPVEPSVDVNARPGNPKQKHRTASKGKFQMVAGKNPKHSKKARSDNKKASKAKKRR</sequence>
<feature type="region of interest" description="Disordered" evidence="1">
    <location>
        <begin position="65"/>
        <end position="110"/>
    </location>
</feature>
<accession>A0AA36GG94</accession>
<feature type="compositionally biased region" description="Pro residues" evidence="1">
    <location>
        <begin position="485"/>
        <end position="497"/>
    </location>
</feature>
<evidence type="ECO:0000313" key="3">
    <source>
        <dbReference type="Proteomes" id="UP001177023"/>
    </source>
</evidence>